<comment type="caution">
    <text evidence="1">The sequence shown here is derived from an EMBL/GenBank/DDBJ whole genome shotgun (WGS) entry which is preliminary data.</text>
</comment>
<dbReference type="PANTHER" id="PTHR35551:SF1">
    <property type="entry name" value="ACCLIMATION OF PHOTOSYNTHESIS TO ENVIRONMENT"/>
    <property type="match status" value="1"/>
</dbReference>
<dbReference type="AlphaFoldDB" id="A0AAV8UT93"/>
<gene>
    <name evidence="1" type="ORF">NDN08_001781</name>
</gene>
<sequence length="253" mass="27413">MDRLCFVSVGGGRLLQRSGQDVCGAVVQGRMRGASRAPLRRSVICMAKGGYVDDSKQVPFEIRGFSLADIAMTLGFGLTTVSFYEYFSSSGVASASSLGFVYGIPALLVGFALKYAELKPVPVVSVGNAKELRDSKATPVQQKIISDVTRHRYGDEQHMDTALKALGLIPRGAPCPELLELREAIIDGNYALTMKFFSKATPYETWEEQVDKCTRFFGPNIIASLEKTNAKKREVELTLTVDPSGGAPTASED</sequence>
<dbReference type="Pfam" id="PF11016">
    <property type="entry name" value="DUF2854"/>
    <property type="match status" value="1"/>
</dbReference>
<organism evidence="1 2">
    <name type="scientific">Rhodosorus marinus</name>
    <dbReference type="NCBI Taxonomy" id="101924"/>
    <lineage>
        <taxon>Eukaryota</taxon>
        <taxon>Rhodophyta</taxon>
        <taxon>Stylonematophyceae</taxon>
        <taxon>Stylonematales</taxon>
        <taxon>Stylonemataceae</taxon>
        <taxon>Rhodosorus</taxon>
    </lineage>
</organism>
<name>A0AAV8UT93_9RHOD</name>
<dbReference type="Proteomes" id="UP001157974">
    <property type="component" value="Unassembled WGS sequence"/>
</dbReference>
<keyword evidence="2" id="KW-1185">Reference proteome</keyword>
<dbReference type="PANTHER" id="PTHR35551">
    <property type="match status" value="1"/>
</dbReference>
<proteinExistence type="predicted"/>
<dbReference type="EMBL" id="JAMWBK010000005">
    <property type="protein sequence ID" value="KAJ8905274.1"/>
    <property type="molecule type" value="Genomic_DNA"/>
</dbReference>
<dbReference type="InterPro" id="IPR021275">
    <property type="entry name" value="DUF2854"/>
</dbReference>
<evidence type="ECO:0000313" key="1">
    <source>
        <dbReference type="EMBL" id="KAJ8905274.1"/>
    </source>
</evidence>
<protein>
    <submittedName>
        <fullName evidence="1">Uncharacterized protein</fullName>
    </submittedName>
</protein>
<accession>A0AAV8UT93</accession>
<reference evidence="1 2" key="1">
    <citation type="journal article" date="2023" name="Nat. Commun.">
        <title>Origin of minicircular mitochondrial genomes in red algae.</title>
        <authorList>
            <person name="Lee Y."/>
            <person name="Cho C.H."/>
            <person name="Lee Y.M."/>
            <person name="Park S.I."/>
            <person name="Yang J.H."/>
            <person name="West J.A."/>
            <person name="Bhattacharya D."/>
            <person name="Yoon H.S."/>
        </authorList>
    </citation>
    <scope>NUCLEOTIDE SEQUENCE [LARGE SCALE GENOMIC DNA]</scope>
    <source>
        <strain evidence="1 2">CCMP1338</strain>
        <tissue evidence="1">Whole cell</tissue>
    </source>
</reference>
<evidence type="ECO:0000313" key="2">
    <source>
        <dbReference type="Proteomes" id="UP001157974"/>
    </source>
</evidence>